<proteinExistence type="predicted"/>
<protein>
    <submittedName>
        <fullName evidence="2">Uncharacterized protein</fullName>
    </submittedName>
</protein>
<accession>A0ABV5VWK5</accession>
<evidence type="ECO:0000313" key="2">
    <source>
        <dbReference type="EMBL" id="MFB9752606.1"/>
    </source>
</evidence>
<organism evidence="2 3">
    <name type="scientific">Paenibacillus hodogayensis</name>
    <dbReference type="NCBI Taxonomy" id="279208"/>
    <lineage>
        <taxon>Bacteria</taxon>
        <taxon>Bacillati</taxon>
        <taxon>Bacillota</taxon>
        <taxon>Bacilli</taxon>
        <taxon>Bacillales</taxon>
        <taxon>Paenibacillaceae</taxon>
        <taxon>Paenibacillus</taxon>
    </lineage>
</organism>
<keyword evidence="3" id="KW-1185">Reference proteome</keyword>
<dbReference type="EMBL" id="JBHMAG010000012">
    <property type="protein sequence ID" value="MFB9752606.1"/>
    <property type="molecule type" value="Genomic_DNA"/>
</dbReference>
<keyword evidence="1" id="KW-0175">Coiled coil</keyword>
<reference evidence="2 3" key="1">
    <citation type="submission" date="2024-09" db="EMBL/GenBank/DDBJ databases">
        <authorList>
            <person name="Sun Q."/>
            <person name="Mori K."/>
        </authorList>
    </citation>
    <scope>NUCLEOTIDE SEQUENCE [LARGE SCALE GENOMIC DNA]</scope>
    <source>
        <strain evidence="2 3">JCM 12520</strain>
    </source>
</reference>
<evidence type="ECO:0000256" key="1">
    <source>
        <dbReference type="SAM" id="Coils"/>
    </source>
</evidence>
<feature type="coiled-coil region" evidence="1">
    <location>
        <begin position="19"/>
        <end position="111"/>
    </location>
</feature>
<dbReference type="Proteomes" id="UP001589619">
    <property type="component" value="Unassembled WGS sequence"/>
</dbReference>
<gene>
    <name evidence="2" type="ORF">ACFFNY_13650</name>
</gene>
<dbReference type="RefSeq" id="WP_344903774.1">
    <property type="nucleotide sequence ID" value="NZ_BAAAYO010000001.1"/>
</dbReference>
<comment type="caution">
    <text evidence="2">The sequence shown here is derived from an EMBL/GenBank/DDBJ whole genome shotgun (WGS) entry which is preliminary data.</text>
</comment>
<sequence length="312" mass="35489">MWEELNRKLDEANARRQLKLKWERRLEDVQSRIRKLQQGMPALELKLEREQRDVEQLTGLTLTNLFHTILRSKEEQLELERQQELHAALRLQEAREQLADLERQRSESGEALADVRFADSEYEALLREKEKRLLACSEETAAAVAALDDSAAVCAARLTELKEAADAGGVALSLLRNAEESLGKAEDWGRWDMMGGGTISTHIKHSHIDSARSIVRQAQSKMRQFEKELADLGTYSSIRIDISGGLEFADYFLDGLITDWVVQGRIKDSLEQVRNARSRMSRIVDSLRQECATTESELTGLRGRRAAMIERA</sequence>
<name>A0ABV5VWK5_9BACL</name>
<feature type="coiled-coil region" evidence="1">
    <location>
        <begin position="270"/>
        <end position="304"/>
    </location>
</feature>
<evidence type="ECO:0000313" key="3">
    <source>
        <dbReference type="Proteomes" id="UP001589619"/>
    </source>
</evidence>